<sequence length="115" mass="12777">MLAVNTFLHVPQVTKLLDIGPGCPAWLAVQKYLSVTNTVVSPGGAFTVNREGALSDIKVKEDFDGLSGLPKQFEFAGALRPGEGRLSEYFGHIGSHKIVWREQNGLEWEWFQDLF</sequence>
<evidence type="ECO:0000313" key="2">
    <source>
        <dbReference type="Proteomes" id="UP001140453"/>
    </source>
</evidence>
<dbReference type="AlphaFoldDB" id="A0A9W8YRW0"/>
<reference evidence="1" key="1">
    <citation type="submission" date="2022-10" db="EMBL/GenBank/DDBJ databases">
        <title>Tapping the CABI collections for fungal endophytes: first genome assemblies for Collariella, Neodidymelliopsis, Ascochyta clinopodiicola, Didymella pomorum, Didymosphaeria variabile, Neocosmospora piperis and Neocucurbitaria cava.</title>
        <authorList>
            <person name="Hill R."/>
        </authorList>
    </citation>
    <scope>NUCLEOTIDE SEQUENCE</scope>
    <source>
        <strain evidence="1">IMI 355082</strain>
    </source>
</reference>
<dbReference type="OrthoDB" id="3471445at2759"/>
<proteinExistence type="predicted"/>
<organism evidence="1 2">
    <name type="scientific">Gnomoniopsis smithogilvyi</name>
    <dbReference type="NCBI Taxonomy" id="1191159"/>
    <lineage>
        <taxon>Eukaryota</taxon>
        <taxon>Fungi</taxon>
        <taxon>Dikarya</taxon>
        <taxon>Ascomycota</taxon>
        <taxon>Pezizomycotina</taxon>
        <taxon>Sordariomycetes</taxon>
        <taxon>Sordariomycetidae</taxon>
        <taxon>Diaporthales</taxon>
        <taxon>Gnomoniaceae</taxon>
        <taxon>Gnomoniopsis</taxon>
    </lineage>
</organism>
<name>A0A9W8YRW0_9PEZI</name>
<dbReference type="Proteomes" id="UP001140453">
    <property type="component" value="Unassembled WGS sequence"/>
</dbReference>
<keyword evidence="2" id="KW-1185">Reference proteome</keyword>
<accession>A0A9W8YRW0</accession>
<dbReference type="EMBL" id="JAPEVB010000004">
    <property type="protein sequence ID" value="KAJ4388965.1"/>
    <property type="molecule type" value="Genomic_DNA"/>
</dbReference>
<gene>
    <name evidence="1" type="ORF">N0V93_006427</name>
</gene>
<evidence type="ECO:0000313" key="1">
    <source>
        <dbReference type="EMBL" id="KAJ4388965.1"/>
    </source>
</evidence>
<comment type="caution">
    <text evidence="1">The sequence shown here is derived from an EMBL/GenBank/DDBJ whole genome shotgun (WGS) entry which is preliminary data.</text>
</comment>
<protein>
    <submittedName>
        <fullName evidence="1">Uncharacterized protein</fullName>
    </submittedName>
</protein>